<protein>
    <submittedName>
        <fullName evidence="2">Uncharacterized protein</fullName>
    </submittedName>
</protein>
<reference evidence="2" key="1">
    <citation type="submission" date="2009-02" db="EMBL/GenBank/DDBJ databases">
        <title>The Genome Sequence of Ajellomyces capsulatus strain G186AR.</title>
        <authorList>
            <consortium name="The Broad Institute Genome Sequencing Platform"/>
            <person name="Champion M."/>
            <person name="Cuomo C."/>
            <person name="Ma L.-J."/>
            <person name="Henn M.R."/>
            <person name="Sil A."/>
            <person name="Goldman B."/>
            <person name="Young S.K."/>
            <person name="Kodira C.D."/>
            <person name="Zeng Q."/>
            <person name="Koehrsen M."/>
            <person name="Alvarado L."/>
            <person name="Berlin A."/>
            <person name="Borenstein D."/>
            <person name="Chen Z."/>
            <person name="Engels R."/>
            <person name="Freedman E."/>
            <person name="Gellesch M."/>
            <person name="Goldberg J."/>
            <person name="Griggs A."/>
            <person name="Gujja S."/>
            <person name="Heiman D."/>
            <person name="Hepburn T."/>
            <person name="Howarth C."/>
            <person name="Jen D."/>
            <person name="Larson L."/>
            <person name="Lewis B."/>
            <person name="Mehta T."/>
            <person name="Park D."/>
            <person name="Pearson M."/>
            <person name="Roberts A."/>
            <person name="Saif S."/>
            <person name="Shea T."/>
            <person name="Shenoy N."/>
            <person name="Sisk P."/>
            <person name="Stolte C."/>
            <person name="Sykes S."/>
            <person name="Walk T."/>
            <person name="White J."/>
            <person name="Yandava C."/>
            <person name="Klein B."/>
            <person name="McEwen J.G."/>
            <person name="Puccia R."/>
            <person name="Goldman G.H."/>
            <person name="Felipe M.S."/>
            <person name="Nino-Vega G."/>
            <person name="San-Blas G."/>
            <person name="Taylor J."/>
            <person name="Mendoza L."/>
            <person name="Galagan J."/>
            <person name="Nusbaum C."/>
            <person name="Birren B."/>
        </authorList>
    </citation>
    <scope>NUCLEOTIDE SEQUENCE</scope>
    <source>
        <strain evidence="2">G186AR</strain>
    </source>
</reference>
<sequence length="531" mass="60339">MPQNAALLLHYLNHILEIRRHIHDGKAYRCPEFPEKHLDSITFWREAYEKSESAQSTLLDKIYELEQRNATLILKNGECNASEPKSSLTKRKMNGDGDSSKLSHSQKRSKTMKNGRLNTSRPQGKYFLSGMADELGFSESGVCSLWSIHPYAVGTDNIKATTPFLRHFHALQKQLLRKFDSDALVSFAVGLCESIDTTVRLELGDRGIKTRISTQEKTLQILDPDLQHALQGIRSSYPCLLQALKKLSVNDDTGSASGVITYHIIQLFQRTLGHMHRYIVLKGKEKIAQGSFSGKKIKRSKTKMPKTCTSQAYQLSFEEEKTLNLFSHFLASMILSLNPIRLQENNLLEGFLCSILEHVGRALSLFVFKELYSNPDLRLNPTKLPMPGNFDKEHPTREEIAVAQRAAECEAKHLIWILERAMAFADQFERPSDETKNDMISTETTPSGGPFQGILHRARTKLQNTLLKSIFGENEPEFRNSLRMPEKPPYSLPEELPGRAFVSAEIDPAEWFTQEVWRIVGWDVLLNEKHG</sequence>
<evidence type="ECO:0000313" key="3">
    <source>
        <dbReference type="Proteomes" id="UP000001631"/>
    </source>
</evidence>
<keyword evidence="3" id="KW-1185">Reference proteome</keyword>
<dbReference type="VEuPathDB" id="FungiDB:I7I50_00973"/>
<evidence type="ECO:0000313" key="2">
    <source>
        <dbReference type="EMBL" id="EEH10015.1"/>
    </source>
</evidence>
<dbReference type="STRING" id="447093.C0NFJ4"/>
<name>C0NFJ4_AJECG</name>
<dbReference type="EMBL" id="GG663364">
    <property type="protein sequence ID" value="EEH10015.1"/>
    <property type="molecule type" value="Genomic_DNA"/>
</dbReference>
<feature type="compositionally biased region" description="Basic residues" evidence="1">
    <location>
        <begin position="104"/>
        <end position="113"/>
    </location>
</feature>
<dbReference type="HOGENOM" id="CLU_038592_0_0_1"/>
<dbReference type="InParanoid" id="C0NFJ4"/>
<proteinExistence type="predicted"/>
<accession>C0NFJ4</accession>
<feature type="region of interest" description="Disordered" evidence="1">
    <location>
        <begin position="81"/>
        <end position="117"/>
    </location>
</feature>
<dbReference type="RefSeq" id="XP_045290495.1">
    <property type="nucleotide sequence ID" value="XM_045428709.1"/>
</dbReference>
<dbReference type="GeneID" id="69034676"/>
<gene>
    <name evidence="2" type="ORF">HCBG_01660</name>
</gene>
<organism evidence="2 3">
    <name type="scientific">Ajellomyces capsulatus (strain G186AR / H82 / ATCC MYA-2454 / RMSCC 2432)</name>
    <name type="common">Darling's disease fungus</name>
    <name type="synonym">Histoplasma capsulatum</name>
    <dbReference type="NCBI Taxonomy" id="447093"/>
    <lineage>
        <taxon>Eukaryota</taxon>
        <taxon>Fungi</taxon>
        <taxon>Dikarya</taxon>
        <taxon>Ascomycota</taxon>
        <taxon>Pezizomycotina</taxon>
        <taxon>Eurotiomycetes</taxon>
        <taxon>Eurotiomycetidae</taxon>
        <taxon>Onygenales</taxon>
        <taxon>Ajellomycetaceae</taxon>
        <taxon>Histoplasma</taxon>
    </lineage>
</organism>
<evidence type="ECO:0000256" key="1">
    <source>
        <dbReference type="SAM" id="MobiDB-lite"/>
    </source>
</evidence>
<dbReference type="Proteomes" id="UP000001631">
    <property type="component" value="Unassembled WGS sequence"/>
</dbReference>
<dbReference type="AlphaFoldDB" id="C0NFJ4"/>